<proteinExistence type="predicted"/>
<dbReference type="OrthoDB" id="2136971at2759"/>
<protein>
    <submittedName>
        <fullName evidence="2">Uncharacterized protein</fullName>
    </submittedName>
</protein>
<accession>A0A1Y1XCX1</accession>
<feature type="region of interest" description="Disordered" evidence="1">
    <location>
        <begin position="427"/>
        <end position="448"/>
    </location>
</feature>
<dbReference type="EMBL" id="MCFG01000069">
    <property type="protein sequence ID" value="ORX83620.1"/>
    <property type="molecule type" value="Genomic_DNA"/>
</dbReference>
<dbReference type="Proteomes" id="UP000193944">
    <property type="component" value="Unassembled WGS sequence"/>
</dbReference>
<evidence type="ECO:0000313" key="3">
    <source>
        <dbReference type="Proteomes" id="UP000193944"/>
    </source>
</evidence>
<organism evidence="2 3">
    <name type="scientific">Anaeromyces robustus</name>
    <dbReference type="NCBI Taxonomy" id="1754192"/>
    <lineage>
        <taxon>Eukaryota</taxon>
        <taxon>Fungi</taxon>
        <taxon>Fungi incertae sedis</taxon>
        <taxon>Chytridiomycota</taxon>
        <taxon>Chytridiomycota incertae sedis</taxon>
        <taxon>Neocallimastigomycetes</taxon>
        <taxon>Neocallimastigales</taxon>
        <taxon>Neocallimastigaceae</taxon>
        <taxon>Anaeromyces</taxon>
    </lineage>
</organism>
<reference evidence="2 3" key="2">
    <citation type="submission" date="2016-08" db="EMBL/GenBank/DDBJ databases">
        <title>Pervasive Adenine N6-methylation of Active Genes in Fungi.</title>
        <authorList>
            <consortium name="DOE Joint Genome Institute"/>
            <person name="Mondo S.J."/>
            <person name="Dannebaum R.O."/>
            <person name="Kuo R.C."/>
            <person name="Labutti K."/>
            <person name="Haridas S."/>
            <person name="Kuo A."/>
            <person name="Salamov A."/>
            <person name="Ahrendt S.R."/>
            <person name="Lipzen A."/>
            <person name="Sullivan W."/>
            <person name="Andreopoulos W.B."/>
            <person name="Clum A."/>
            <person name="Lindquist E."/>
            <person name="Daum C."/>
            <person name="Ramamoorthy G.K."/>
            <person name="Gryganskyi A."/>
            <person name="Culley D."/>
            <person name="Magnuson J.K."/>
            <person name="James T.Y."/>
            <person name="O'Malley M.A."/>
            <person name="Stajich J.E."/>
            <person name="Spatafora J.W."/>
            <person name="Visel A."/>
            <person name="Grigoriev I.V."/>
        </authorList>
    </citation>
    <scope>NUCLEOTIDE SEQUENCE [LARGE SCALE GENOMIC DNA]</scope>
    <source>
        <strain evidence="2 3">S4</strain>
    </source>
</reference>
<evidence type="ECO:0000256" key="1">
    <source>
        <dbReference type="SAM" id="MobiDB-lite"/>
    </source>
</evidence>
<evidence type="ECO:0000313" key="2">
    <source>
        <dbReference type="EMBL" id="ORX83620.1"/>
    </source>
</evidence>
<comment type="caution">
    <text evidence="2">The sequence shown here is derived from an EMBL/GenBank/DDBJ whole genome shotgun (WGS) entry which is preliminary data.</text>
</comment>
<sequence length="537" mass="62838">MPTIFAVNISNNYIDIQKFVEKGILSFLDIIPKTEYISIYPKYSLGLYSDKYRDSLKEGWLTNNEVENNIEFNQILNNVYQQTLNQWGEDPDIHIILISTLDNFKEKDVSSMALLNFNVKISLILIDTTSRIEYRKFNKLNLLTQKHRGYFKILNQINDFNNILQQIYRIYYKPYNCECICGNITLPLQLYPAPKEPIFPKVFSIIGFLTQSDAPLPAYKSRYLLLPFEKQKNPLNTYKVIQKSLINKNVYAIVFFSNKSYGYIHTSIDSSYMSLSVIPKLENEVEESPKYDKSFNIPILQNEISYFKADLNLIHKIIMYIPELPKTQPTVLAMVQKIHYMSLVHQYPKIVNYVISLLKNEMKRYQNNQDICKSLNEIISIIENDINATTSLSGDKVKSTPSNSLEDIQVEQNNLMNESNELVNQNNSYNNEQENNKNDNGSNEIYRDSLNNHDENIQLLNNQNINNQTQDENNLKHNQQNIDNKNFNNQKEIDNENINIQQKINNENFINQDQQINNENYINQDQQLSSNNIIFIQ</sequence>
<dbReference type="AlphaFoldDB" id="A0A1Y1XCX1"/>
<feature type="compositionally biased region" description="Low complexity" evidence="1">
    <location>
        <begin position="427"/>
        <end position="444"/>
    </location>
</feature>
<gene>
    <name evidence="2" type="ORF">BCR32DRAFT_266844</name>
</gene>
<name>A0A1Y1XCX1_9FUNG</name>
<keyword evidence="3" id="KW-1185">Reference proteome</keyword>
<reference evidence="2 3" key="1">
    <citation type="submission" date="2016-08" db="EMBL/GenBank/DDBJ databases">
        <title>A Parts List for Fungal Cellulosomes Revealed by Comparative Genomics.</title>
        <authorList>
            <consortium name="DOE Joint Genome Institute"/>
            <person name="Haitjema C.H."/>
            <person name="Gilmore S.P."/>
            <person name="Henske J.K."/>
            <person name="Solomon K.V."/>
            <person name="De Groot R."/>
            <person name="Kuo A."/>
            <person name="Mondo S.J."/>
            <person name="Salamov A.A."/>
            <person name="Labutti K."/>
            <person name="Zhao Z."/>
            <person name="Chiniquy J."/>
            <person name="Barry K."/>
            <person name="Brewer H.M."/>
            <person name="Purvine S.O."/>
            <person name="Wright A.T."/>
            <person name="Boxma B."/>
            <person name="Van Alen T."/>
            <person name="Hackstein J.H."/>
            <person name="Baker S.E."/>
            <person name="Grigoriev I.V."/>
            <person name="O'Malley M.A."/>
        </authorList>
    </citation>
    <scope>NUCLEOTIDE SEQUENCE [LARGE SCALE GENOMIC DNA]</scope>
    <source>
        <strain evidence="2 3">S4</strain>
    </source>
</reference>